<dbReference type="AlphaFoldDB" id="A0A1A8XG17"/>
<organism evidence="9 10">
    <name type="scientific">Candidatus Accumulibacter aalborgensis</name>
    <dbReference type="NCBI Taxonomy" id="1860102"/>
    <lineage>
        <taxon>Bacteria</taxon>
        <taxon>Pseudomonadati</taxon>
        <taxon>Pseudomonadota</taxon>
        <taxon>Betaproteobacteria</taxon>
        <taxon>Candidatus Accumulibacter</taxon>
    </lineage>
</organism>
<evidence type="ECO:0000313" key="10">
    <source>
        <dbReference type="Proteomes" id="UP000199169"/>
    </source>
</evidence>
<keyword evidence="4" id="KW-0862">Zinc</keyword>
<keyword evidence="10" id="KW-1185">Reference proteome</keyword>
<dbReference type="EMBL" id="FLQX01000035">
    <property type="protein sequence ID" value="SBT04115.1"/>
    <property type="molecule type" value="Genomic_DNA"/>
</dbReference>
<dbReference type="PANTHER" id="PTHR18952">
    <property type="entry name" value="CARBONIC ANHYDRASE"/>
    <property type="match status" value="1"/>
</dbReference>
<keyword evidence="5 9" id="KW-0456">Lyase</keyword>
<keyword evidence="3" id="KW-0479">Metal-binding</keyword>
<dbReference type="PANTHER" id="PTHR18952:SF265">
    <property type="entry name" value="CARBONIC ANHYDRASE"/>
    <property type="match status" value="1"/>
</dbReference>
<sequence>MLQEQPSLCVRPMKRLLLPLLLSAATGWASTCDSGQRQSPIDITATTRQKLAALTFDYRASPLRIADDGHTVRVRFGNGNQLYIGTQRYTLQQFHFHTPSGDRIAGKEFPMAAHLLHKSSSGQLLAVVVLFRIGAENPLLASLLPLIPARGDGAHAPPGLTVDVSRLLPASRGYYRYPGSLTAPPCTEGVDWIVLKQPLELSAAQLARYRERFADNARAVQPRHDRLVLESP</sequence>
<dbReference type="InterPro" id="IPR023561">
    <property type="entry name" value="Carbonic_anhydrase_a-class"/>
</dbReference>
<dbReference type="SUPFAM" id="SSF51069">
    <property type="entry name" value="Carbonic anhydrase"/>
    <property type="match status" value="1"/>
</dbReference>
<dbReference type="Gene3D" id="3.10.200.10">
    <property type="entry name" value="Alpha carbonic anhydrase"/>
    <property type="match status" value="1"/>
</dbReference>
<dbReference type="PROSITE" id="PS51144">
    <property type="entry name" value="ALPHA_CA_2"/>
    <property type="match status" value="1"/>
</dbReference>
<protein>
    <recommendedName>
        <fullName evidence="2">carbonic anhydrase</fullName>
        <ecNumber evidence="2">4.2.1.1</ecNumber>
    </recommendedName>
</protein>
<dbReference type="GO" id="GO:0004089">
    <property type="term" value="F:carbonate dehydratase activity"/>
    <property type="evidence" value="ECO:0007669"/>
    <property type="project" value="UniProtKB-EC"/>
</dbReference>
<evidence type="ECO:0000256" key="7">
    <source>
        <dbReference type="SAM" id="SignalP"/>
    </source>
</evidence>
<evidence type="ECO:0000256" key="2">
    <source>
        <dbReference type="ARBA" id="ARBA00012925"/>
    </source>
</evidence>
<evidence type="ECO:0000259" key="8">
    <source>
        <dbReference type="PROSITE" id="PS51144"/>
    </source>
</evidence>
<dbReference type="EC" id="4.2.1.1" evidence="2"/>
<dbReference type="InterPro" id="IPR001148">
    <property type="entry name" value="CA_dom"/>
</dbReference>
<evidence type="ECO:0000256" key="5">
    <source>
        <dbReference type="ARBA" id="ARBA00023239"/>
    </source>
</evidence>
<dbReference type="Pfam" id="PF00194">
    <property type="entry name" value="Carb_anhydrase"/>
    <property type="match status" value="1"/>
</dbReference>
<name>A0A1A8XG17_9PROT</name>
<dbReference type="InterPro" id="IPR036398">
    <property type="entry name" value="CA_dom_sf"/>
</dbReference>
<dbReference type="GO" id="GO:0008270">
    <property type="term" value="F:zinc ion binding"/>
    <property type="evidence" value="ECO:0007669"/>
    <property type="project" value="InterPro"/>
</dbReference>
<keyword evidence="7" id="KW-0732">Signal</keyword>
<evidence type="ECO:0000256" key="3">
    <source>
        <dbReference type="ARBA" id="ARBA00022723"/>
    </source>
</evidence>
<evidence type="ECO:0000313" key="9">
    <source>
        <dbReference type="EMBL" id="SBT04115.1"/>
    </source>
</evidence>
<feature type="chain" id="PRO_5008381381" description="carbonic anhydrase" evidence="7">
    <location>
        <begin position="30"/>
        <end position="232"/>
    </location>
</feature>
<dbReference type="CDD" id="cd03124">
    <property type="entry name" value="alpha_CA_prokaryotic_like"/>
    <property type="match status" value="1"/>
</dbReference>
<evidence type="ECO:0000256" key="4">
    <source>
        <dbReference type="ARBA" id="ARBA00022833"/>
    </source>
</evidence>
<comment type="catalytic activity">
    <reaction evidence="6">
        <text>hydrogencarbonate + H(+) = CO2 + H2O</text>
        <dbReference type="Rhea" id="RHEA:10748"/>
        <dbReference type="ChEBI" id="CHEBI:15377"/>
        <dbReference type="ChEBI" id="CHEBI:15378"/>
        <dbReference type="ChEBI" id="CHEBI:16526"/>
        <dbReference type="ChEBI" id="CHEBI:17544"/>
        <dbReference type="EC" id="4.2.1.1"/>
    </reaction>
</comment>
<comment type="similarity">
    <text evidence="1">Belongs to the alpha-carbonic anhydrase family.</text>
</comment>
<dbReference type="InterPro" id="IPR041891">
    <property type="entry name" value="Alpha_CA_prokaryot-like"/>
</dbReference>
<gene>
    <name evidence="9" type="ORF">ACCAA_130080</name>
</gene>
<reference evidence="9 10" key="1">
    <citation type="submission" date="2016-06" db="EMBL/GenBank/DDBJ databases">
        <authorList>
            <person name="Kjaerup R.B."/>
            <person name="Dalgaard T.S."/>
            <person name="Juul-Madsen H.R."/>
        </authorList>
    </citation>
    <scope>NUCLEOTIDE SEQUENCE [LARGE SCALE GENOMIC DNA]</scope>
    <source>
        <strain evidence="9">3</strain>
    </source>
</reference>
<evidence type="ECO:0000256" key="6">
    <source>
        <dbReference type="ARBA" id="ARBA00048348"/>
    </source>
</evidence>
<accession>A0A1A8XG17</accession>
<evidence type="ECO:0000256" key="1">
    <source>
        <dbReference type="ARBA" id="ARBA00010718"/>
    </source>
</evidence>
<feature type="domain" description="Alpha-carbonic anhydrase" evidence="8">
    <location>
        <begin position="18"/>
        <end position="232"/>
    </location>
</feature>
<dbReference type="STRING" id="1860102.ACCAA_130080"/>
<feature type="signal peptide" evidence="7">
    <location>
        <begin position="1"/>
        <end position="29"/>
    </location>
</feature>
<dbReference type="Proteomes" id="UP000199169">
    <property type="component" value="Unassembled WGS sequence"/>
</dbReference>
<proteinExistence type="inferred from homology"/>
<dbReference type="SMART" id="SM01057">
    <property type="entry name" value="Carb_anhydrase"/>
    <property type="match status" value="1"/>
</dbReference>